<dbReference type="STRING" id="40149.A0A0E0BZH0"/>
<dbReference type="PANTHER" id="PTHR23316">
    <property type="entry name" value="IMPORTIN ALPHA"/>
    <property type="match status" value="1"/>
</dbReference>
<feature type="compositionally biased region" description="Low complexity" evidence="6">
    <location>
        <begin position="516"/>
        <end position="525"/>
    </location>
</feature>
<feature type="compositionally biased region" description="Basic and acidic residues" evidence="6">
    <location>
        <begin position="1"/>
        <end position="10"/>
    </location>
</feature>
<reference evidence="8" key="2">
    <citation type="submission" date="2018-05" db="EMBL/GenBank/DDBJ databases">
        <title>OmerRS3 (Oryza meridionalis Reference Sequence Version 3).</title>
        <authorList>
            <person name="Zhang J."/>
            <person name="Kudrna D."/>
            <person name="Lee S."/>
            <person name="Talag J."/>
            <person name="Welchert J."/>
            <person name="Wing R.A."/>
        </authorList>
    </citation>
    <scope>NUCLEOTIDE SEQUENCE [LARGE SCALE GENOMIC DNA]</scope>
    <source>
        <strain evidence="8">cv. OR44</strain>
    </source>
</reference>
<accession>A0A0E0BZH0</accession>
<dbReference type="GO" id="GO:0006606">
    <property type="term" value="P:protein import into nucleus"/>
    <property type="evidence" value="ECO:0007669"/>
    <property type="project" value="InterPro"/>
</dbReference>
<sequence length="931" mass="99305">MSLRPSERMGIRQKGYKASVDVGEGRRRREDITVILRKADRDRTLKEKRRRPTASAVAEGLPQAAHSSAIEKKLESLPMMVQGLYSDDSSMQLESTTQFRKLLSVIRSGVLPRFVEFLTREEYPQLQFEAAWALTNIASGTAANTMAVIEHGAVPIFVKLLSSPREDAVWALGNVAGDSTKCRNLVLMHGAMLPLLQQLDEHAKLSMLRNSAWTLSNFCRGKPQPDFKHVEPVLPVLRQLILSQDEEILTDSCWALSYLSDGSNDNIQAVIETGVCDQLVELLSHPSPVVLIPALRTVGNIVTGDDAQTQAVIDSNIIAPLLHLLQHAEFDVRKEAAWAISNATSGGTFNQIEYLVSQGCIKPLCDLLVHQDSKTVLTCLEALDNILRVGEAKKNLGACNMNIFVPMVDEADGLDKIEDLQNHDNVEIYNKAVYVLESYWVQEDDQQPFPIPSVSESESDKKMFQFGSFGEVPDLDGNAPSQGSSDKSKVRTSNKAAPPLPPRVALASGGLGAKNPSRPRLLSLPPTSPPLDPVGGEAGSGQGRRRRGLLLIVAYPSSARRTKTTKLPTGVVRGGYGGEVGRRRRMRSPHSQIRPSLAWICAMACGCGGGRRQGGEAAMWRGGGRLQLGVEARRGGSSAAGADAADGRGSTWPAQARRWRAAQPARGSSGAPAYSLGLAARRHPMARWVVQASRLGVVARQPGCRRGSQVWRGGRTSGAPASGTGPKQQRHRRPDGSAKGASGGGSSSSLPVGTLGLLGAAPSLWGVGLRRQLLSGGSSGCRSNATSPAFSFGQIWRDGRRVVGRRSPGPALRGGGSLKSADGGASVRCGGCHVLPFVCVVVLSWWTAICSQGCRVPGESLVRWFTGPAAATSSGVVISLGCCRGLPSPFLGELLWMGDGGILDVVTTMVASFLEPRLCGVAVGLAAFGHA</sequence>
<dbReference type="GO" id="GO:0061608">
    <property type="term" value="F:nuclear import signal receptor activity"/>
    <property type="evidence" value="ECO:0007669"/>
    <property type="project" value="InterPro"/>
</dbReference>
<name>A0A0E0BZH0_9ORYZ</name>
<evidence type="ECO:0000256" key="3">
    <source>
        <dbReference type="ARBA" id="ARBA00022927"/>
    </source>
</evidence>
<dbReference type="InterPro" id="IPR000225">
    <property type="entry name" value="Armadillo"/>
</dbReference>
<dbReference type="InterPro" id="IPR002652">
    <property type="entry name" value="Importin-a_IBB"/>
</dbReference>
<feature type="domain" description="IBB" evidence="7">
    <location>
        <begin position="1"/>
        <end position="59"/>
    </location>
</feature>
<feature type="region of interest" description="Disordered" evidence="6">
    <location>
        <begin position="1"/>
        <end position="23"/>
    </location>
</feature>
<feature type="repeat" description="ARM" evidence="4">
    <location>
        <begin position="109"/>
        <end position="152"/>
    </location>
</feature>
<dbReference type="Gene3D" id="1.25.10.10">
    <property type="entry name" value="Leucine-rich Repeat Variant"/>
    <property type="match status" value="1"/>
</dbReference>
<dbReference type="PROSITE" id="PS51214">
    <property type="entry name" value="IBB"/>
    <property type="match status" value="1"/>
</dbReference>
<dbReference type="EnsemblPlants" id="OMERI01G08250.1">
    <property type="protein sequence ID" value="OMERI01G08250.1"/>
    <property type="gene ID" value="OMERI01G08250"/>
</dbReference>
<feature type="region of interest" description="Disordered" evidence="6">
    <location>
        <begin position="467"/>
        <end position="543"/>
    </location>
</feature>
<evidence type="ECO:0000313" key="9">
    <source>
        <dbReference type="Proteomes" id="UP000008021"/>
    </source>
</evidence>
<keyword evidence="9" id="KW-1185">Reference proteome</keyword>
<reference evidence="8" key="1">
    <citation type="submission" date="2015-04" db="UniProtKB">
        <authorList>
            <consortium name="EnsemblPlants"/>
        </authorList>
    </citation>
    <scope>IDENTIFICATION</scope>
</reference>
<keyword evidence="2 5" id="KW-0813">Transport</keyword>
<proteinExistence type="inferred from homology"/>
<dbReference type="Pfam" id="PF00514">
    <property type="entry name" value="Arm"/>
    <property type="match status" value="7"/>
</dbReference>
<dbReference type="InterPro" id="IPR011989">
    <property type="entry name" value="ARM-like"/>
</dbReference>
<organism evidence="8">
    <name type="scientific">Oryza meridionalis</name>
    <dbReference type="NCBI Taxonomy" id="40149"/>
    <lineage>
        <taxon>Eukaryota</taxon>
        <taxon>Viridiplantae</taxon>
        <taxon>Streptophyta</taxon>
        <taxon>Embryophyta</taxon>
        <taxon>Tracheophyta</taxon>
        <taxon>Spermatophyta</taxon>
        <taxon>Magnoliopsida</taxon>
        <taxon>Liliopsida</taxon>
        <taxon>Poales</taxon>
        <taxon>Poaceae</taxon>
        <taxon>BOP clade</taxon>
        <taxon>Oryzoideae</taxon>
        <taxon>Oryzeae</taxon>
        <taxon>Oryzinae</taxon>
        <taxon>Oryza</taxon>
    </lineage>
</organism>
<feature type="region of interest" description="Disordered" evidence="6">
    <location>
        <begin position="43"/>
        <end position="62"/>
    </location>
</feature>
<dbReference type="AlphaFoldDB" id="A0A0E0BZH0"/>
<dbReference type="HOGENOM" id="CLU_314349_0_0_1"/>
<dbReference type="PROSITE" id="PS50176">
    <property type="entry name" value="ARM_REPEAT"/>
    <property type="match status" value="1"/>
</dbReference>
<evidence type="ECO:0000256" key="1">
    <source>
        <dbReference type="ARBA" id="ARBA00010394"/>
    </source>
</evidence>
<feature type="compositionally biased region" description="Low complexity" evidence="6">
    <location>
        <begin position="635"/>
        <end position="656"/>
    </location>
</feature>
<evidence type="ECO:0000256" key="2">
    <source>
        <dbReference type="ARBA" id="ARBA00022448"/>
    </source>
</evidence>
<keyword evidence="3" id="KW-0653">Protein transport</keyword>
<evidence type="ECO:0000259" key="7">
    <source>
        <dbReference type="PROSITE" id="PS51214"/>
    </source>
</evidence>
<feature type="region of interest" description="Disordered" evidence="6">
    <location>
        <begin position="703"/>
        <end position="748"/>
    </location>
</feature>
<dbReference type="SUPFAM" id="SSF48371">
    <property type="entry name" value="ARM repeat"/>
    <property type="match status" value="1"/>
</dbReference>
<evidence type="ECO:0000256" key="6">
    <source>
        <dbReference type="SAM" id="MobiDB-lite"/>
    </source>
</evidence>
<dbReference type="Gramene" id="OMERI01G08250.1">
    <property type="protein sequence ID" value="OMERI01G08250.1"/>
    <property type="gene ID" value="OMERI01G08250"/>
</dbReference>
<evidence type="ECO:0000256" key="4">
    <source>
        <dbReference type="PROSITE-ProRule" id="PRU00259"/>
    </source>
</evidence>
<dbReference type="Pfam" id="PF01749">
    <property type="entry name" value="IBB"/>
    <property type="match status" value="1"/>
</dbReference>
<dbReference type="SMART" id="SM00185">
    <property type="entry name" value="ARM"/>
    <property type="match status" value="7"/>
</dbReference>
<feature type="region of interest" description="Disordered" evidence="6">
    <location>
        <begin position="568"/>
        <end position="591"/>
    </location>
</feature>
<feature type="compositionally biased region" description="Polar residues" evidence="6">
    <location>
        <begin position="479"/>
        <end position="495"/>
    </location>
</feature>
<protein>
    <recommendedName>
        <fullName evidence="7">IBB domain-containing protein</fullName>
    </recommendedName>
</protein>
<evidence type="ECO:0000256" key="5">
    <source>
        <dbReference type="PROSITE-ProRule" id="PRU00561"/>
    </source>
</evidence>
<comment type="similarity">
    <text evidence="1">Belongs to the importin alpha family.</text>
</comment>
<dbReference type="InterPro" id="IPR016024">
    <property type="entry name" value="ARM-type_fold"/>
</dbReference>
<feature type="region of interest" description="Disordered" evidence="6">
    <location>
        <begin position="632"/>
        <end position="656"/>
    </location>
</feature>
<dbReference type="Proteomes" id="UP000008021">
    <property type="component" value="Chromosome 1"/>
</dbReference>
<dbReference type="InterPro" id="IPR032413">
    <property type="entry name" value="Arm_3"/>
</dbReference>
<evidence type="ECO:0000313" key="8">
    <source>
        <dbReference type="EnsemblPlants" id="OMERI01G08250.1"/>
    </source>
</evidence>
<dbReference type="eggNOG" id="KOG0166">
    <property type="taxonomic scope" value="Eukaryota"/>
</dbReference>
<dbReference type="Pfam" id="PF16186">
    <property type="entry name" value="Arm_3"/>
    <property type="match status" value="1"/>
</dbReference>